<dbReference type="Pfam" id="PF01423">
    <property type="entry name" value="LSM"/>
    <property type="match status" value="1"/>
</dbReference>
<evidence type="ECO:0000256" key="8">
    <source>
        <dbReference type="ARBA" id="ARBA00023274"/>
    </source>
</evidence>
<gene>
    <name evidence="12" type="ORF">Cvel_6682</name>
</gene>
<keyword evidence="7 10" id="KW-0539">Nucleus</keyword>
<evidence type="ECO:0000256" key="5">
    <source>
        <dbReference type="ARBA" id="ARBA00022884"/>
    </source>
</evidence>
<evidence type="ECO:0000256" key="4">
    <source>
        <dbReference type="ARBA" id="ARBA00022728"/>
    </source>
</evidence>
<dbReference type="GO" id="GO:0000398">
    <property type="term" value="P:mRNA splicing, via spliceosome"/>
    <property type="evidence" value="ECO:0007669"/>
    <property type="project" value="InterPro"/>
</dbReference>
<accession>A0A0G4HFQ1</accession>
<dbReference type="SMART" id="SM00651">
    <property type="entry name" value="Sm"/>
    <property type="match status" value="1"/>
</dbReference>
<dbReference type="EMBL" id="CDMZ01002556">
    <property type="protein sequence ID" value="CEM42898.1"/>
    <property type="molecule type" value="Genomic_DNA"/>
</dbReference>
<dbReference type="CDD" id="cd01722">
    <property type="entry name" value="Sm_F"/>
    <property type="match status" value="1"/>
</dbReference>
<evidence type="ECO:0000259" key="11">
    <source>
        <dbReference type="PROSITE" id="PS52002"/>
    </source>
</evidence>
<evidence type="ECO:0000256" key="6">
    <source>
        <dbReference type="ARBA" id="ARBA00023187"/>
    </source>
</evidence>
<evidence type="ECO:0000256" key="7">
    <source>
        <dbReference type="ARBA" id="ARBA00023242"/>
    </source>
</evidence>
<dbReference type="PANTHER" id="PTHR11021:SF0">
    <property type="entry name" value="SMALL NUCLEAR RIBONUCLEOPROTEIN F"/>
    <property type="match status" value="1"/>
</dbReference>
<dbReference type="AlphaFoldDB" id="A0A0G4HFQ1"/>
<protein>
    <recommendedName>
        <fullName evidence="9">Sm protein F</fullName>
    </recommendedName>
</protein>
<comment type="similarity">
    <text evidence="2 10">Belongs to the snRNP Sm proteins family. SmF/LSm6 subfamily.</text>
</comment>
<reference evidence="12" key="1">
    <citation type="submission" date="2014-11" db="EMBL/GenBank/DDBJ databases">
        <authorList>
            <person name="Otto D Thomas"/>
            <person name="Naeem Raeece"/>
        </authorList>
    </citation>
    <scope>NUCLEOTIDE SEQUENCE</scope>
</reference>
<dbReference type="InterPro" id="IPR047575">
    <property type="entry name" value="Sm"/>
</dbReference>
<dbReference type="GO" id="GO:0071013">
    <property type="term" value="C:catalytic step 2 spliceosome"/>
    <property type="evidence" value="ECO:0007669"/>
    <property type="project" value="TreeGrafter"/>
</dbReference>
<dbReference type="Gene3D" id="2.30.30.100">
    <property type="match status" value="1"/>
</dbReference>
<dbReference type="VEuPathDB" id="CryptoDB:Cvel_6682"/>
<dbReference type="SUPFAM" id="SSF50182">
    <property type="entry name" value="Sm-like ribonucleoproteins"/>
    <property type="match status" value="1"/>
</dbReference>
<keyword evidence="8 10" id="KW-0687">Ribonucleoprotein</keyword>
<dbReference type="InterPro" id="IPR034100">
    <property type="entry name" value="Sm_F"/>
</dbReference>
<feature type="domain" description="Sm" evidence="11">
    <location>
        <begin position="8"/>
        <end position="80"/>
    </location>
</feature>
<organism evidence="12">
    <name type="scientific">Chromera velia CCMP2878</name>
    <dbReference type="NCBI Taxonomy" id="1169474"/>
    <lineage>
        <taxon>Eukaryota</taxon>
        <taxon>Sar</taxon>
        <taxon>Alveolata</taxon>
        <taxon>Colpodellida</taxon>
        <taxon>Chromeraceae</taxon>
        <taxon>Chromera</taxon>
    </lineage>
</organism>
<evidence type="ECO:0000256" key="1">
    <source>
        <dbReference type="ARBA" id="ARBA00004123"/>
    </source>
</evidence>
<comment type="subcellular location">
    <subcellularLocation>
        <location evidence="1 10">Nucleus</location>
    </subcellularLocation>
</comment>
<dbReference type="GO" id="GO:0003723">
    <property type="term" value="F:RNA binding"/>
    <property type="evidence" value="ECO:0007669"/>
    <property type="project" value="UniProtKB-UniRule"/>
</dbReference>
<evidence type="ECO:0000256" key="3">
    <source>
        <dbReference type="ARBA" id="ARBA00022664"/>
    </source>
</evidence>
<dbReference type="InterPro" id="IPR001163">
    <property type="entry name" value="Sm_dom_euk/arc"/>
</dbReference>
<dbReference type="PROSITE" id="PS52002">
    <property type="entry name" value="SM"/>
    <property type="match status" value="1"/>
</dbReference>
<dbReference type="PANTHER" id="PTHR11021">
    <property type="entry name" value="SMALL NUCLEAR RIBONUCLEOPROTEIN F SNRNP-F"/>
    <property type="match status" value="1"/>
</dbReference>
<dbReference type="InterPro" id="IPR016487">
    <property type="entry name" value="Lsm6/sSmF"/>
</dbReference>
<evidence type="ECO:0000256" key="9">
    <source>
        <dbReference type="ARBA" id="ARBA00030144"/>
    </source>
</evidence>
<proteinExistence type="inferred from homology"/>
<keyword evidence="6 10" id="KW-0508">mRNA splicing</keyword>
<evidence type="ECO:0000256" key="10">
    <source>
        <dbReference type="PIRNR" id="PIRNR006609"/>
    </source>
</evidence>
<dbReference type="InterPro" id="IPR010920">
    <property type="entry name" value="LSM_dom_sf"/>
</dbReference>
<evidence type="ECO:0000313" key="12">
    <source>
        <dbReference type="EMBL" id="CEM42898.1"/>
    </source>
</evidence>
<dbReference type="GO" id="GO:0034715">
    <property type="term" value="C:pICln-Sm protein complex"/>
    <property type="evidence" value="ECO:0007669"/>
    <property type="project" value="TreeGrafter"/>
</dbReference>
<keyword evidence="3 10" id="KW-0507">mRNA processing</keyword>
<keyword evidence="4 10" id="KW-0747">Spliceosome</keyword>
<dbReference type="GO" id="GO:0005685">
    <property type="term" value="C:U1 snRNP"/>
    <property type="evidence" value="ECO:0007669"/>
    <property type="project" value="TreeGrafter"/>
</dbReference>
<evidence type="ECO:0000256" key="2">
    <source>
        <dbReference type="ARBA" id="ARBA00007927"/>
    </source>
</evidence>
<name>A0A0G4HFQ1_9ALVE</name>
<keyword evidence="5 10" id="KW-0694">RNA-binding</keyword>
<sequence>MAGIVPVNPKPFLKEMCGKEVVIKLKWGLEYKGVLKSTDDYMNVQLVNAVEMQKGQWSSTLGEILIRCNNVLYVRRYDEEEEDEAMGPN</sequence>
<dbReference type="PIRSF" id="PIRSF006609">
    <property type="entry name" value="snRNP_SmF"/>
    <property type="match status" value="1"/>
</dbReference>